<keyword evidence="2" id="KW-0472">Membrane</keyword>
<keyword evidence="2" id="KW-0812">Transmembrane</keyword>
<gene>
    <name evidence="4" type="ORF">GS634_01485</name>
</gene>
<name>A0AA90YZA4_9RHOB</name>
<dbReference type="Proteomes" id="UP000597886">
    <property type="component" value="Unassembled WGS sequence"/>
</dbReference>
<comment type="caution">
    <text evidence="4">The sequence shown here is derived from an EMBL/GenBank/DDBJ whole genome shotgun (WGS) entry which is preliminary data.</text>
</comment>
<feature type="region of interest" description="Disordered" evidence="1">
    <location>
        <begin position="1103"/>
        <end position="1131"/>
    </location>
</feature>
<accession>A0AA90YZA4</accession>
<organism evidence="4 5">
    <name type="scientific">Ruegeria atlantica</name>
    <dbReference type="NCBI Taxonomy" id="81569"/>
    <lineage>
        <taxon>Bacteria</taxon>
        <taxon>Pseudomonadati</taxon>
        <taxon>Pseudomonadota</taxon>
        <taxon>Alphaproteobacteria</taxon>
        <taxon>Rhodobacterales</taxon>
        <taxon>Roseobacteraceae</taxon>
        <taxon>Ruegeria</taxon>
    </lineage>
</organism>
<evidence type="ECO:0000256" key="1">
    <source>
        <dbReference type="SAM" id="MobiDB-lite"/>
    </source>
</evidence>
<proteinExistence type="predicted"/>
<feature type="transmembrane region" description="Helical" evidence="2">
    <location>
        <begin position="34"/>
        <end position="55"/>
    </location>
</feature>
<sequence length="1131" mass="119860">MEGVDSNLKQHEDGDGAQPDKPARRRSRRRAAGLWAMRGTFVLVLLALFTGFMVVGQRMHAPVWLRDRVEARLEQALGGLQIRFGDVSFIIHEGWRPRLRLTDVAISDAEGRQIAQVSDMRASLAMRPLLRGHVRPKRIILRGAQIAVTRDEDGALSLTVGSGSAPVQEAPNLAQLIEASDQVFLSPALSALTSVELDAITLDYRDLRQGRSWILDGGHIQANRSGNEVRLATGFSVLAGRDYVSAIEANYTSVLGTPAAQFGISVTDLPAEDIAGQTPALAWLQVLRAPISGALRGGVDENGAIGTLYATLNLGAGAVQPNPETRPVPFESARTYFTYDPKGQILDFNEVSVVSAWGEVQADGKAYLEGAEDGVLDSLSAQLRLSGINVNPANLFPQPIQLSRASLDFKMVLNPFQLHLGQMTIEDPGHTVRAFGVLTGRPDGWAVKLDAHLDQMTSDKVLGYWPERLAPKPREWVTENLYEGVLSDMDFALRLLPGSKPDLYLDFGFEKAKIRFVKTLPPIEKAQGQASLINSRFTVTAQQGVVIADDGGAVDASGTSFIIPDTDIKKSAPAIARIQAKGSVTAALSLLDRPPLELLSKAGLPVDVAKGTVSLAGTLSLPLKKGLKFDETEFHFDGRMANLFSDRLVPGFDVSADLLDLSGDQSGVQIQGQGQFGDVPLTALWRQPIDGKSDQRSTLTGQIELSPRLMDEIGAGLPPGMLTGKGIADITLGLGAVVAPKLSVTSDLQGVALAIPELGWRKGANSTGSLTAEATLGSQLKVDSLRINAAGLRTSASITFRENGEYDRVRFTSFDLGDWLAVPAELIGRGNAMPDIRVLGGVLDMGRANFGESGGSGGGGGAGPKLDVALDRLQVTETVALTGFRGAFQTTGGIQGNFTAQVNGGAPVRGQVSPRGNRSAVDLTSQDAGSALRSAGVLTQARGGEMNLKLEPVTAPGSYDVILKITNTRITDAPAMAALLNAISLVGLLDEMAGQGIFFAAIDSRMRVTPTDIKVLSGSAVGPSMGLSFDGTIDTVNGLLNLRGAISPIYLLNAVGSVFTRKGEGVFGFNYTLTGPLASPKVSVNPLSGLAPLFLRDLMRAPAPKVQDGPNAVPQKPDEPKRTFGSSPSDR</sequence>
<dbReference type="AlphaFoldDB" id="A0AA90YZA4"/>
<evidence type="ECO:0000313" key="4">
    <source>
        <dbReference type="EMBL" id="NOE16792.1"/>
    </source>
</evidence>
<dbReference type="GO" id="GO:0005886">
    <property type="term" value="C:plasma membrane"/>
    <property type="evidence" value="ECO:0007669"/>
    <property type="project" value="TreeGrafter"/>
</dbReference>
<evidence type="ECO:0000259" key="3">
    <source>
        <dbReference type="Pfam" id="PF13116"/>
    </source>
</evidence>
<keyword evidence="2" id="KW-1133">Transmembrane helix</keyword>
<reference evidence="4" key="1">
    <citation type="submission" date="2019-12" db="EMBL/GenBank/DDBJ databases">
        <title>Ruegeria JWLKs population differentiation of coral mucus and skeleton niches.</title>
        <authorList>
            <person name="Luo D."/>
        </authorList>
    </citation>
    <scope>NUCLEOTIDE SEQUENCE</scope>
    <source>
        <strain evidence="4">HKCCD6181</strain>
    </source>
</reference>
<dbReference type="EMBL" id="WVRA01000001">
    <property type="protein sequence ID" value="NOE16792.1"/>
    <property type="molecule type" value="Genomic_DNA"/>
</dbReference>
<dbReference type="PANTHER" id="PTHR30441">
    <property type="entry name" value="DUF748 DOMAIN-CONTAINING PROTEIN"/>
    <property type="match status" value="1"/>
</dbReference>
<dbReference type="PANTHER" id="PTHR30441:SF4">
    <property type="entry name" value="PROTEIN ASMA"/>
    <property type="match status" value="1"/>
</dbReference>
<dbReference type="InterPro" id="IPR052894">
    <property type="entry name" value="AsmA-related"/>
</dbReference>
<evidence type="ECO:0000256" key="2">
    <source>
        <dbReference type="SAM" id="Phobius"/>
    </source>
</evidence>
<dbReference type="Pfam" id="PF13116">
    <property type="entry name" value="YhdP"/>
    <property type="match status" value="1"/>
</dbReference>
<protein>
    <recommendedName>
        <fullName evidence="3">YhdP central domain-containing protein</fullName>
    </recommendedName>
</protein>
<dbReference type="GO" id="GO:0090313">
    <property type="term" value="P:regulation of protein targeting to membrane"/>
    <property type="evidence" value="ECO:0007669"/>
    <property type="project" value="TreeGrafter"/>
</dbReference>
<feature type="domain" description="YhdP central" evidence="3">
    <location>
        <begin position="368"/>
        <end position="821"/>
    </location>
</feature>
<feature type="region of interest" description="Disordered" evidence="1">
    <location>
        <begin position="1"/>
        <end position="26"/>
    </location>
</feature>
<dbReference type="InterPro" id="IPR025263">
    <property type="entry name" value="YhdP_central"/>
</dbReference>
<evidence type="ECO:0000313" key="5">
    <source>
        <dbReference type="Proteomes" id="UP000597886"/>
    </source>
</evidence>